<dbReference type="PANTHER" id="PTHR30632">
    <property type="entry name" value="MOLYBDATE-BINDING PERIPLASMIC PROTEIN"/>
    <property type="match status" value="1"/>
</dbReference>
<proteinExistence type="inferred from homology"/>
<dbReference type="EMBL" id="BMRB01000001">
    <property type="protein sequence ID" value="GGS15730.1"/>
    <property type="molecule type" value="Genomic_DNA"/>
</dbReference>
<dbReference type="PIRSF" id="PIRSF004846">
    <property type="entry name" value="ModA"/>
    <property type="match status" value="1"/>
</dbReference>
<dbReference type="InterPro" id="IPR050682">
    <property type="entry name" value="ModA/WtpA"/>
</dbReference>
<evidence type="ECO:0000313" key="5">
    <source>
        <dbReference type="EMBL" id="GGS15730.1"/>
    </source>
</evidence>
<evidence type="ECO:0000256" key="3">
    <source>
        <dbReference type="ARBA" id="ARBA00022729"/>
    </source>
</evidence>
<evidence type="ECO:0000256" key="1">
    <source>
        <dbReference type="ARBA" id="ARBA00009175"/>
    </source>
</evidence>
<evidence type="ECO:0000313" key="6">
    <source>
        <dbReference type="Proteomes" id="UP000660680"/>
    </source>
</evidence>
<comment type="similarity">
    <text evidence="1">Belongs to the bacterial solute-binding protein ModA family.</text>
</comment>
<dbReference type="GO" id="GO:0015689">
    <property type="term" value="P:molybdate ion transport"/>
    <property type="evidence" value="ECO:0007669"/>
    <property type="project" value="InterPro"/>
</dbReference>
<organism evidence="5 6">
    <name type="scientific">Actinokineospora fastidiosa</name>
    <dbReference type="NCBI Taxonomy" id="1816"/>
    <lineage>
        <taxon>Bacteria</taxon>
        <taxon>Bacillati</taxon>
        <taxon>Actinomycetota</taxon>
        <taxon>Actinomycetes</taxon>
        <taxon>Pseudonocardiales</taxon>
        <taxon>Pseudonocardiaceae</taxon>
        <taxon>Actinokineospora</taxon>
    </lineage>
</organism>
<dbReference type="Pfam" id="PF13531">
    <property type="entry name" value="SBP_bac_11"/>
    <property type="match status" value="1"/>
</dbReference>
<comment type="caution">
    <text evidence="5">The sequence shown here is derived from an EMBL/GenBank/DDBJ whole genome shotgun (WGS) entry which is preliminary data.</text>
</comment>
<reference evidence="5" key="2">
    <citation type="submission" date="2020-09" db="EMBL/GenBank/DDBJ databases">
        <authorList>
            <person name="Sun Q."/>
            <person name="Ohkuma M."/>
        </authorList>
    </citation>
    <scope>NUCLEOTIDE SEQUENCE</scope>
    <source>
        <strain evidence="5">JCM 3276</strain>
    </source>
</reference>
<dbReference type="Gene3D" id="3.40.190.10">
    <property type="entry name" value="Periplasmic binding protein-like II"/>
    <property type="match status" value="2"/>
</dbReference>
<accession>A0A918G2F0</accession>
<gene>
    <name evidence="5" type="primary">modA</name>
    <name evidence="5" type="ORF">GCM10010171_04790</name>
</gene>
<feature type="binding site" evidence="4">
    <location>
        <position position="164"/>
    </location>
    <ligand>
        <name>molybdate</name>
        <dbReference type="ChEBI" id="CHEBI:36264"/>
    </ligand>
</feature>
<keyword evidence="4" id="KW-0500">Molybdenum</keyword>
<feature type="binding site" evidence="4">
    <location>
        <position position="50"/>
    </location>
    <ligand>
        <name>molybdate</name>
        <dbReference type="ChEBI" id="CHEBI:36264"/>
    </ligand>
</feature>
<keyword evidence="6" id="KW-1185">Reference proteome</keyword>
<protein>
    <submittedName>
        <fullName evidence="5">Molybdate-binding protein</fullName>
    </submittedName>
</protein>
<sequence>MLVTACSPGSGRTVVTVFAAASLTESFTALEKTFESIHPDVDLRVNFAASSALAQQLRTGALADVFASADEATMAKVAPPSSRVFATNRLTIAVPSGNPAQVTGLADLPRVVTVVCAPQVPCGAATTTVLTAAGVTLRPASEEQDVKAVLTKVAADEADAGLVYVTDVRGAAVTAIDFPESTKAINRYPIAVLADAPHPTLAREFVDLVLSPEGQAILADHGFGPPTQATP</sequence>
<dbReference type="InterPro" id="IPR005950">
    <property type="entry name" value="ModA"/>
</dbReference>
<dbReference type="PANTHER" id="PTHR30632:SF0">
    <property type="entry name" value="SULFATE-BINDING PROTEIN"/>
    <property type="match status" value="1"/>
</dbReference>
<dbReference type="GO" id="GO:0030973">
    <property type="term" value="F:molybdate ion binding"/>
    <property type="evidence" value="ECO:0007669"/>
    <property type="project" value="TreeGrafter"/>
</dbReference>
<evidence type="ECO:0000256" key="4">
    <source>
        <dbReference type="PIRSR" id="PIRSR004846-1"/>
    </source>
</evidence>
<dbReference type="GO" id="GO:0046872">
    <property type="term" value="F:metal ion binding"/>
    <property type="evidence" value="ECO:0007669"/>
    <property type="project" value="UniProtKB-KW"/>
</dbReference>
<keyword evidence="3" id="KW-0732">Signal</keyword>
<feature type="binding site" evidence="4">
    <location>
        <position position="22"/>
    </location>
    <ligand>
        <name>molybdate</name>
        <dbReference type="ChEBI" id="CHEBI:36264"/>
    </ligand>
</feature>
<keyword evidence="2 4" id="KW-0479">Metal-binding</keyword>
<dbReference type="Proteomes" id="UP000660680">
    <property type="component" value="Unassembled WGS sequence"/>
</dbReference>
<reference evidence="5" key="1">
    <citation type="journal article" date="2014" name="Int. J. Syst. Evol. Microbiol.">
        <title>Complete genome sequence of Corynebacterium casei LMG S-19264T (=DSM 44701T), isolated from a smear-ripened cheese.</title>
        <authorList>
            <consortium name="US DOE Joint Genome Institute (JGI-PGF)"/>
            <person name="Walter F."/>
            <person name="Albersmeier A."/>
            <person name="Kalinowski J."/>
            <person name="Ruckert C."/>
        </authorList>
    </citation>
    <scope>NUCLEOTIDE SEQUENCE</scope>
    <source>
        <strain evidence="5">JCM 3276</strain>
    </source>
</reference>
<name>A0A918G2F0_9PSEU</name>
<feature type="binding site" evidence="4">
    <location>
        <position position="146"/>
    </location>
    <ligand>
        <name>molybdate</name>
        <dbReference type="ChEBI" id="CHEBI:36264"/>
    </ligand>
</feature>
<dbReference type="NCBIfam" id="TIGR01256">
    <property type="entry name" value="modA"/>
    <property type="match status" value="1"/>
</dbReference>
<dbReference type="SUPFAM" id="SSF53850">
    <property type="entry name" value="Periplasmic binding protein-like II"/>
    <property type="match status" value="1"/>
</dbReference>
<evidence type="ECO:0000256" key="2">
    <source>
        <dbReference type="ARBA" id="ARBA00022723"/>
    </source>
</evidence>
<dbReference type="AlphaFoldDB" id="A0A918G2F0"/>